<name>A0A0C2T5T4_AMAMK</name>
<feature type="compositionally biased region" description="Polar residues" evidence="1">
    <location>
        <begin position="400"/>
        <end position="417"/>
    </location>
</feature>
<reference evidence="2 3" key="1">
    <citation type="submission" date="2014-04" db="EMBL/GenBank/DDBJ databases">
        <title>Evolutionary Origins and Diversification of the Mycorrhizal Mutualists.</title>
        <authorList>
            <consortium name="DOE Joint Genome Institute"/>
            <consortium name="Mycorrhizal Genomics Consortium"/>
            <person name="Kohler A."/>
            <person name="Kuo A."/>
            <person name="Nagy L.G."/>
            <person name="Floudas D."/>
            <person name="Copeland A."/>
            <person name="Barry K.W."/>
            <person name="Cichocki N."/>
            <person name="Veneault-Fourrey C."/>
            <person name="LaButti K."/>
            <person name="Lindquist E.A."/>
            <person name="Lipzen A."/>
            <person name="Lundell T."/>
            <person name="Morin E."/>
            <person name="Murat C."/>
            <person name="Riley R."/>
            <person name="Ohm R."/>
            <person name="Sun H."/>
            <person name="Tunlid A."/>
            <person name="Henrissat B."/>
            <person name="Grigoriev I.V."/>
            <person name="Hibbett D.S."/>
            <person name="Martin F."/>
        </authorList>
    </citation>
    <scope>NUCLEOTIDE SEQUENCE [LARGE SCALE GENOMIC DNA]</scope>
    <source>
        <strain evidence="2 3">Koide BX008</strain>
    </source>
</reference>
<dbReference type="InParanoid" id="A0A0C2T5T4"/>
<protein>
    <submittedName>
        <fullName evidence="2">Uncharacterized protein</fullName>
    </submittedName>
</protein>
<gene>
    <name evidence="2" type="ORF">M378DRAFT_154876</name>
</gene>
<evidence type="ECO:0000256" key="1">
    <source>
        <dbReference type="SAM" id="MobiDB-lite"/>
    </source>
</evidence>
<dbReference type="STRING" id="946122.A0A0C2T5T4"/>
<dbReference type="AlphaFoldDB" id="A0A0C2T5T4"/>
<proteinExistence type="predicted"/>
<dbReference type="EMBL" id="KN818222">
    <property type="protein sequence ID" value="KIL71330.1"/>
    <property type="molecule type" value="Genomic_DNA"/>
</dbReference>
<feature type="region of interest" description="Disordered" evidence="1">
    <location>
        <begin position="392"/>
        <end position="455"/>
    </location>
</feature>
<accession>A0A0C2T5T4</accession>
<evidence type="ECO:0000313" key="3">
    <source>
        <dbReference type="Proteomes" id="UP000054549"/>
    </source>
</evidence>
<dbReference type="Proteomes" id="UP000054549">
    <property type="component" value="Unassembled WGS sequence"/>
</dbReference>
<keyword evidence="3" id="KW-1185">Reference proteome</keyword>
<sequence>MDSQTTSHAAGPLTAMLHNATIDKAEGNEFNNTARDMFKIVLNYHNSRSAVPTGAGQAVENPVSEFHDAINYLLNAVPLLVEEVRKNDQSRSTVGETTAKDDSDPVPQAVTIDHTPRSSILEDPVDVIDMVPPEPSLLPVASIADRYTRLMLKCLHGYPLYNPKPFCELSKEYPRNGVNVGDVGFVRGSGTFDFLFNICPSQNELINPPNLPDGFSLKTSDDSATTVLEPLPRNTCLFQSPITKTRSGEYICEGSEGAVLELPKGAVQDEATNARPFAKLAARHGVQWYEYTMNRGRDISNGSLYLITSFTKCSQWGTAVFDRPCAPGQGLKFDKKRSLPFGKSTSEYHWKGSRTFPTKVSNPAQGDAANQCVFMRGYKIMIRQDIFDNLCNDQPRRSDSATPSASPQAGSSSMTRQRATRIRGGGGPDPSLLSRTTMTKSDEEEVVLHPNDNSSLVHPSDIINATLLSKVDRDFVTKVTN</sequence>
<organism evidence="2 3">
    <name type="scientific">Amanita muscaria (strain Koide BX008)</name>
    <dbReference type="NCBI Taxonomy" id="946122"/>
    <lineage>
        <taxon>Eukaryota</taxon>
        <taxon>Fungi</taxon>
        <taxon>Dikarya</taxon>
        <taxon>Basidiomycota</taxon>
        <taxon>Agaricomycotina</taxon>
        <taxon>Agaricomycetes</taxon>
        <taxon>Agaricomycetidae</taxon>
        <taxon>Agaricales</taxon>
        <taxon>Pluteineae</taxon>
        <taxon>Amanitaceae</taxon>
        <taxon>Amanita</taxon>
    </lineage>
</organism>
<feature type="region of interest" description="Disordered" evidence="1">
    <location>
        <begin position="86"/>
        <end position="109"/>
    </location>
</feature>
<evidence type="ECO:0000313" key="2">
    <source>
        <dbReference type="EMBL" id="KIL71330.1"/>
    </source>
</evidence>
<dbReference type="HOGENOM" id="CLU_021108_5_2_1"/>